<evidence type="ECO:0000313" key="2">
    <source>
        <dbReference type="Proteomes" id="UP000784294"/>
    </source>
</evidence>
<accession>A0A3S5BU64</accession>
<keyword evidence="2" id="KW-1185">Reference proteome</keyword>
<dbReference type="AlphaFoldDB" id="A0A3S5BU64"/>
<protein>
    <submittedName>
        <fullName evidence="1">Uncharacterized protein</fullName>
    </submittedName>
</protein>
<comment type="caution">
    <text evidence="1">The sequence shown here is derived from an EMBL/GenBank/DDBJ whole genome shotgun (WGS) entry which is preliminary data.</text>
</comment>
<dbReference type="Proteomes" id="UP000784294">
    <property type="component" value="Unassembled WGS sequence"/>
</dbReference>
<gene>
    <name evidence="1" type="ORF">PXEA_LOCUS33547</name>
</gene>
<dbReference type="EMBL" id="CAAALY010263708">
    <property type="protein sequence ID" value="VEL40107.1"/>
    <property type="molecule type" value="Genomic_DNA"/>
</dbReference>
<evidence type="ECO:0000313" key="1">
    <source>
        <dbReference type="EMBL" id="VEL40107.1"/>
    </source>
</evidence>
<organism evidence="1 2">
    <name type="scientific">Protopolystoma xenopodis</name>
    <dbReference type="NCBI Taxonomy" id="117903"/>
    <lineage>
        <taxon>Eukaryota</taxon>
        <taxon>Metazoa</taxon>
        <taxon>Spiralia</taxon>
        <taxon>Lophotrochozoa</taxon>
        <taxon>Platyhelminthes</taxon>
        <taxon>Monogenea</taxon>
        <taxon>Polyopisthocotylea</taxon>
        <taxon>Polystomatidea</taxon>
        <taxon>Polystomatidae</taxon>
        <taxon>Protopolystoma</taxon>
    </lineage>
</organism>
<proteinExistence type="predicted"/>
<sequence>MHAKLAGTMLTSGLRNLPPYQLRRRQRQLLSLLVGAVERLHSFDPSSCFSDPSGSTQNSQSNSHSKHFVIEASKTDLEQIDGESPDPNIAFRRNLGVVASWLANASQLLHLVTRDVDLTVAFQPPLNGSGGSGGSDMTSPVVSSSCIFPSRDLTCLASEARSARAAWTLLTDRLAEVVQLAFDNLSVLAVEALERISLPILLDRMQTCVDKLEASQLGEVDTTACGSSHGSVTIAISKALDSSTKEGSLSIQNEHNLTGDDDQPACLIGAPFGPNIKDPETSRTELDSMDQDCRSRYSEIYLHAGLGGKVRMNLIYLCYT</sequence>
<reference evidence="1" key="1">
    <citation type="submission" date="2018-11" db="EMBL/GenBank/DDBJ databases">
        <authorList>
            <consortium name="Pathogen Informatics"/>
        </authorList>
    </citation>
    <scope>NUCLEOTIDE SEQUENCE</scope>
</reference>
<name>A0A3S5BU64_9PLAT</name>